<dbReference type="InterPro" id="IPR008250">
    <property type="entry name" value="ATPase_P-typ_transduc_dom_A_sf"/>
</dbReference>
<keyword evidence="13 15" id="KW-0472">Membrane</keyword>
<dbReference type="InterPro" id="IPR018303">
    <property type="entry name" value="ATPase_P-typ_P_site"/>
</dbReference>
<dbReference type="AlphaFoldDB" id="A0A3P7PK04"/>
<dbReference type="CDD" id="cd02094">
    <property type="entry name" value="P-type_ATPase_Cu-like"/>
    <property type="match status" value="1"/>
</dbReference>
<dbReference type="Gene3D" id="2.70.150.10">
    <property type="entry name" value="Calcium-transporting ATPase, cytoplasmic transduction domain A"/>
    <property type="match status" value="1"/>
</dbReference>
<protein>
    <recommendedName>
        <fullName evidence="3">P-type Cu(+) transporter</fullName>
        <ecNumber evidence="3">7.2.2.8</ecNumber>
    </recommendedName>
</protein>
<evidence type="ECO:0000256" key="11">
    <source>
        <dbReference type="ARBA" id="ARBA00022989"/>
    </source>
</evidence>
<keyword evidence="8" id="KW-0187">Copper transport</keyword>
<dbReference type="NCBIfam" id="TIGR01525">
    <property type="entry name" value="ATPase-IB_hvy"/>
    <property type="match status" value="1"/>
</dbReference>
<keyword evidence="20" id="KW-1185">Reference proteome</keyword>
<accession>A0A3P7PK04</accession>
<dbReference type="EMBL" id="LR130778">
    <property type="protein sequence ID" value="VDN49278.1"/>
    <property type="molecule type" value="Genomic_DNA"/>
</dbReference>
<evidence type="ECO:0000256" key="10">
    <source>
        <dbReference type="ARBA" id="ARBA00022967"/>
    </source>
</evidence>
<keyword evidence="8" id="KW-0406">Ion transport</keyword>
<dbReference type="Pfam" id="PF00122">
    <property type="entry name" value="E1-E2_ATPase"/>
    <property type="match status" value="1"/>
</dbReference>
<evidence type="ECO:0000313" key="19">
    <source>
        <dbReference type="EMBL" id="VDN49278.1"/>
    </source>
</evidence>
<gene>
    <name evidence="19" type="primary">copA</name>
    <name evidence="19" type="ORF">PATL70BA_3350</name>
</gene>
<dbReference type="SUPFAM" id="SSF81653">
    <property type="entry name" value="Calcium ATPase, transduction domain A"/>
    <property type="match status" value="1"/>
</dbReference>
<feature type="transmembrane region" description="Helical" evidence="15">
    <location>
        <begin position="160"/>
        <end position="182"/>
    </location>
</feature>
<feature type="transmembrane region" description="Helical" evidence="15">
    <location>
        <begin position="453"/>
        <end position="474"/>
    </location>
</feature>
<evidence type="ECO:0000256" key="2">
    <source>
        <dbReference type="ARBA" id="ARBA00006024"/>
    </source>
</evidence>
<dbReference type="InterPro" id="IPR036412">
    <property type="entry name" value="HAD-like_sf"/>
</dbReference>
<dbReference type="PRINTS" id="PR00119">
    <property type="entry name" value="CATATPASE"/>
</dbReference>
<organism evidence="19 20">
    <name type="scientific">Petrocella atlantisensis</name>
    <dbReference type="NCBI Taxonomy" id="2173034"/>
    <lineage>
        <taxon>Bacteria</taxon>
        <taxon>Bacillati</taxon>
        <taxon>Bacillota</taxon>
        <taxon>Clostridia</taxon>
        <taxon>Lachnospirales</taxon>
        <taxon>Vallitaleaceae</taxon>
        <taxon>Petrocella</taxon>
    </lineage>
</organism>
<dbReference type="InterPro" id="IPR059000">
    <property type="entry name" value="ATPase_P-type_domA"/>
</dbReference>
<dbReference type="KEGG" id="cbar:PATL70BA_3350"/>
<dbReference type="GO" id="GO:0016887">
    <property type="term" value="F:ATP hydrolysis activity"/>
    <property type="evidence" value="ECO:0007669"/>
    <property type="project" value="InterPro"/>
</dbReference>
<evidence type="ECO:0000256" key="5">
    <source>
        <dbReference type="ARBA" id="ARBA00022692"/>
    </source>
</evidence>
<evidence type="ECO:0000256" key="7">
    <source>
        <dbReference type="ARBA" id="ARBA00022741"/>
    </source>
</evidence>
<dbReference type="PANTHER" id="PTHR43520:SF8">
    <property type="entry name" value="P-TYPE CU(+) TRANSPORTER"/>
    <property type="match status" value="1"/>
</dbReference>
<dbReference type="InterPro" id="IPR001757">
    <property type="entry name" value="P_typ_ATPase"/>
</dbReference>
<keyword evidence="5 15" id="KW-0812">Transmembrane</keyword>
<dbReference type="GO" id="GO:0140581">
    <property type="term" value="F:P-type monovalent copper transporter activity"/>
    <property type="evidence" value="ECO:0007669"/>
    <property type="project" value="UniProtKB-EC"/>
</dbReference>
<feature type="transmembrane region" description="Helical" evidence="15">
    <location>
        <begin position="783"/>
        <end position="801"/>
    </location>
</feature>
<sequence>MYQCPMKCDNGKLYDEPGKCPTCGMNLKELDDHSMDEHQHQHSAHTEDEHHKHHDHHIHHHEHSKECVCHDDACDGSCKVNCQCTFYEAELKKPTFEAKKTSVTKAYICPMRCEGDKTYEQPGDCPVCGMHMTEVISFGSTMDADEDEGVKAYKQMRLRLIWSAILSIPIFVLAMGELIPGINEIIEALFSRKVNLLIQLILSTPVMFIFSKFIFKNCYKSIIHKSLNMFTLIGIGTGAAWIFSLFATLVPGIFPAEIVGENGFPPVYFETTVIILTLVILGQMLELLAHSKTNSAIKELLSLVPSTAIVIRNGEDVEIPLEEVLVDDQLRIKPGNKVPVDGIVLSGSGTVDESMISGEPIPVEKEEGEKVTGGTINSNGSFIMVAKSVGGDTVLARIITMVNEASRSKAPIQKIADQVAGYFVPVVLVISLLTLLVWGLILGNWELGIVNSIAVLIIACPCALGLATPVSIMVGTGKGAKLGVLIKNAKAIEQMRKVDTVLVDKTGTLTLGKPAFKDSESFSHYNSDEILQIAASIDNNSEHPLAQAIVKAAKNKGISINDTADFESVTGKGAVGKIGSKVYGIGNMKLVDYLGVKYEIDLKKITDRQLNGQTVMYVVEEKELIGIVSVSDPIKESTPKAVRILHELGVKIIMLTGDNTNTASSVAKELGIDDYMADCLPEDKFNKVKELQSKNQYVAMAGDGINDSPAIAQANVGIAMGTGTDVAMESSDITLVKGDLIGIAKAKSLSVKVMKNIKQNLFFAFIYNTIGIPIAALGLLNPMFAGLAMALSSISVLSNALRIRKMEI</sequence>
<dbReference type="RefSeq" id="WP_125138271.1">
    <property type="nucleotide sequence ID" value="NZ_LR130778.1"/>
</dbReference>
<feature type="transmembrane region" description="Helical" evidence="15">
    <location>
        <begin position="419"/>
        <end position="441"/>
    </location>
</feature>
<dbReference type="PROSITE" id="PS00154">
    <property type="entry name" value="ATPASE_E1_E2"/>
    <property type="match status" value="1"/>
</dbReference>
<dbReference type="InterPro" id="IPR027256">
    <property type="entry name" value="P-typ_ATPase_IB"/>
</dbReference>
<dbReference type="GO" id="GO:0055070">
    <property type="term" value="P:copper ion homeostasis"/>
    <property type="evidence" value="ECO:0007669"/>
    <property type="project" value="TreeGrafter"/>
</dbReference>
<feature type="domain" description="Heavy metal binding" evidence="18">
    <location>
        <begin position="2"/>
        <end position="29"/>
    </location>
</feature>
<keyword evidence="10" id="KW-1278">Translocase</keyword>
<keyword evidence="9 15" id="KW-0067">ATP-binding</keyword>
<dbReference type="SFLD" id="SFLDG00002">
    <property type="entry name" value="C1.7:_P-type_atpase_like"/>
    <property type="match status" value="1"/>
</dbReference>
<evidence type="ECO:0000256" key="6">
    <source>
        <dbReference type="ARBA" id="ARBA00022723"/>
    </source>
</evidence>
<dbReference type="GO" id="GO:0043682">
    <property type="term" value="F:P-type divalent copper transporter activity"/>
    <property type="evidence" value="ECO:0007669"/>
    <property type="project" value="TreeGrafter"/>
</dbReference>
<dbReference type="Gene3D" id="3.40.50.1000">
    <property type="entry name" value="HAD superfamily/HAD-like"/>
    <property type="match status" value="1"/>
</dbReference>
<comment type="catalytic activity">
    <reaction evidence="14">
        <text>Cu(+)(in) + ATP + H2O = Cu(+)(out) + ADP + phosphate + H(+)</text>
        <dbReference type="Rhea" id="RHEA:25792"/>
        <dbReference type="ChEBI" id="CHEBI:15377"/>
        <dbReference type="ChEBI" id="CHEBI:15378"/>
        <dbReference type="ChEBI" id="CHEBI:30616"/>
        <dbReference type="ChEBI" id="CHEBI:43474"/>
        <dbReference type="ChEBI" id="CHEBI:49552"/>
        <dbReference type="ChEBI" id="CHEBI:456216"/>
        <dbReference type="EC" id="7.2.2.8"/>
    </reaction>
</comment>
<keyword evidence="4 15" id="KW-1003">Cell membrane</keyword>
<dbReference type="Pfam" id="PF19335">
    <property type="entry name" value="HMBD"/>
    <property type="match status" value="2"/>
</dbReference>
<dbReference type="Gene3D" id="3.40.1110.10">
    <property type="entry name" value="Calcium-transporting ATPase, cytoplasmic domain N"/>
    <property type="match status" value="1"/>
</dbReference>
<dbReference type="SFLD" id="SFLDS00003">
    <property type="entry name" value="Haloacid_Dehalogenase"/>
    <property type="match status" value="1"/>
</dbReference>
<dbReference type="Pfam" id="PF00702">
    <property type="entry name" value="Hydrolase"/>
    <property type="match status" value="1"/>
</dbReference>
<evidence type="ECO:0000256" key="16">
    <source>
        <dbReference type="SAM" id="MobiDB-lite"/>
    </source>
</evidence>
<name>A0A3P7PK04_9FIRM</name>
<dbReference type="InterPro" id="IPR023298">
    <property type="entry name" value="ATPase_P-typ_TM_dom_sf"/>
</dbReference>
<dbReference type="GO" id="GO:0005886">
    <property type="term" value="C:plasma membrane"/>
    <property type="evidence" value="ECO:0007669"/>
    <property type="project" value="UniProtKB-SubCell"/>
</dbReference>
<dbReference type="InterPro" id="IPR023214">
    <property type="entry name" value="HAD_sf"/>
</dbReference>
<keyword evidence="8" id="KW-0813">Transport</keyword>
<dbReference type="InterPro" id="IPR044492">
    <property type="entry name" value="P_typ_ATPase_HD_dom"/>
</dbReference>
<dbReference type="OrthoDB" id="9813266at2"/>
<dbReference type="PANTHER" id="PTHR43520">
    <property type="entry name" value="ATP7, ISOFORM B"/>
    <property type="match status" value="1"/>
</dbReference>
<evidence type="ECO:0000259" key="18">
    <source>
        <dbReference type="Pfam" id="PF19335"/>
    </source>
</evidence>
<comment type="similarity">
    <text evidence="2 15">Belongs to the cation transport ATPase (P-type) (TC 3.A.3) family. Type IB subfamily.</text>
</comment>
<feature type="transmembrane region" description="Helical" evidence="15">
    <location>
        <begin position="267"/>
        <end position="289"/>
    </location>
</feature>
<feature type="transmembrane region" description="Helical" evidence="15">
    <location>
        <begin position="194"/>
        <end position="215"/>
    </location>
</feature>
<feature type="transmembrane region" description="Helical" evidence="15">
    <location>
        <begin position="760"/>
        <end position="777"/>
    </location>
</feature>
<evidence type="ECO:0000256" key="8">
    <source>
        <dbReference type="ARBA" id="ARBA00022796"/>
    </source>
</evidence>
<dbReference type="GO" id="GO:0005507">
    <property type="term" value="F:copper ion binding"/>
    <property type="evidence" value="ECO:0007669"/>
    <property type="project" value="TreeGrafter"/>
</dbReference>
<evidence type="ECO:0000313" key="20">
    <source>
        <dbReference type="Proteomes" id="UP000279029"/>
    </source>
</evidence>
<feature type="domain" description="P-type ATPase A" evidence="17">
    <location>
        <begin position="303"/>
        <end position="402"/>
    </location>
</feature>
<dbReference type="PRINTS" id="PR00943">
    <property type="entry name" value="CUATPASE"/>
</dbReference>
<evidence type="ECO:0000256" key="9">
    <source>
        <dbReference type="ARBA" id="ARBA00022840"/>
    </source>
</evidence>
<evidence type="ECO:0000256" key="13">
    <source>
        <dbReference type="ARBA" id="ARBA00023136"/>
    </source>
</evidence>
<evidence type="ECO:0000256" key="14">
    <source>
        <dbReference type="ARBA" id="ARBA00049289"/>
    </source>
</evidence>
<feature type="region of interest" description="Disordered" evidence="16">
    <location>
        <begin position="34"/>
        <end position="57"/>
    </location>
</feature>
<evidence type="ECO:0000256" key="3">
    <source>
        <dbReference type="ARBA" id="ARBA00012517"/>
    </source>
</evidence>
<proteinExistence type="inferred from homology"/>
<keyword evidence="19" id="KW-0378">Hydrolase</keyword>
<dbReference type="SUPFAM" id="SSF81665">
    <property type="entry name" value="Calcium ATPase, transmembrane domain M"/>
    <property type="match status" value="1"/>
</dbReference>
<dbReference type="FunFam" id="2.70.150.10:FF:000020">
    <property type="entry name" value="Copper-exporting P-type ATPase A"/>
    <property type="match status" value="1"/>
</dbReference>
<evidence type="ECO:0000259" key="17">
    <source>
        <dbReference type="Pfam" id="PF00122"/>
    </source>
</evidence>
<evidence type="ECO:0000256" key="15">
    <source>
        <dbReference type="RuleBase" id="RU362081"/>
    </source>
</evidence>
<dbReference type="EC" id="7.2.2.8" evidence="3"/>
<keyword evidence="7 15" id="KW-0547">Nucleotide-binding</keyword>
<feature type="compositionally biased region" description="Basic and acidic residues" evidence="16">
    <location>
        <begin position="34"/>
        <end position="50"/>
    </location>
</feature>
<evidence type="ECO:0000256" key="4">
    <source>
        <dbReference type="ARBA" id="ARBA00022475"/>
    </source>
</evidence>
<dbReference type="SUPFAM" id="SSF56784">
    <property type="entry name" value="HAD-like"/>
    <property type="match status" value="1"/>
</dbReference>
<evidence type="ECO:0000256" key="1">
    <source>
        <dbReference type="ARBA" id="ARBA00004651"/>
    </source>
</evidence>
<keyword evidence="12" id="KW-0186">Copper</keyword>
<reference evidence="19 20" key="1">
    <citation type="submission" date="2018-09" db="EMBL/GenBank/DDBJ databases">
        <authorList>
            <person name="Postec A."/>
        </authorList>
    </citation>
    <scope>NUCLEOTIDE SEQUENCE [LARGE SCALE GENOMIC DNA]</scope>
    <source>
        <strain evidence="19">70B-A</strain>
    </source>
</reference>
<dbReference type="NCBIfam" id="TIGR01511">
    <property type="entry name" value="ATPase-IB1_Cu"/>
    <property type="match status" value="1"/>
</dbReference>
<feature type="domain" description="Heavy metal binding" evidence="18">
    <location>
        <begin position="107"/>
        <end position="134"/>
    </location>
</feature>
<dbReference type="GO" id="GO:0005524">
    <property type="term" value="F:ATP binding"/>
    <property type="evidence" value="ECO:0007669"/>
    <property type="project" value="UniProtKB-UniRule"/>
</dbReference>
<evidence type="ECO:0000256" key="12">
    <source>
        <dbReference type="ARBA" id="ARBA00023008"/>
    </source>
</evidence>
<dbReference type="InterPro" id="IPR045800">
    <property type="entry name" value="HMBD"/>
</dbReference>
<keyword evidence="6 15" id="KW-0479">Metal-binding</keyword>
<dbReference type="NCBIfam" id="TIGR01494">
    <property type="entry name" value="ATPase_P-type"/>
    <property type="match status" value="1"/>
</dbReference>
<keyword evidence="11 15" id="KW-1133">Transmembrane helix</keyword>
<dbReference type="Proteomes" id="UP000279029">
    <property type="component" value="Chromosome"/>
</dbReference>
<comment type="subcellular location">
    <subcellularLocation>
        <location evidence="1">Cell membrane</location>
        <topology evidence="1">Multi-pass membrane protein</topology>
    </subcellularLocation>
</comment>
<dbReference type="InterPro" id="IPR023299">
    <property type="entry name" value="ATPase_P-typ_cyto_dom_N"/>
</dbReference>
<feature type="transmembrane region" description="Helical" evidence="15">
    <location>
        <begin position="227"/>
        <end position="247"/>
    </location>
</feature>
<dbReference type="SFLD" id="SFLDF00027">
    <property type="entry name" value="p-type_atpase"/>
    <property type="match status" value="1"/>
</dbReference>